<reference evidence="9 10" key="1">
    <citation type="submission" date="2024-03" db="EMBL/GenBank/DDBJ databases">
        <title>Human intestinal bacterial collection.</title>
        <authorList>
            <person name="Pauvert C."/>
            <person name="Hitch T.C.A."/>
            <person name="Clavel T."/>
        </authorList>
    </citation>
    <scope>NUCLEOTIDE SEQUENCE [LARGE SCALE GENOMIC DNA]</scope>
    <source>
        <strain evidence="9 10">CLA-JM-H44</strain>
    </source>
</reference>
<dbReference type="InterPro" id="IPR050250">
    <property type="entry name" value="Macrolide_Exporter_MacB"/>
</dbReference>
<gene>
    <name evidence="9" type="ORF">WMO26_05950</name>
</gene>
<dbReference type="PANTHER" id="PTHR30572">
    <property type="entry name" value="MEMBRANE COMPONENT OF TRANSPORTER-RELATED"/>
    <property type="match status" value="1"/>
</dbReference>
<comment type="subcellular location">
    <subcellularLocation>
        <location evidence="1">Cell membrane</location>
        <topology evidence="1">Multi-pass membrane protein</topology>
    </subcellularLocation>
</comment>
<proteinExistence type="inferred from homology"/>
<accession>A0ABV1E0F0</accession>
<keyword evidence="3 7" id="KW-0812">Transmembrane</keyword>
<dbReference type="EMBL" id="JBBMFD010000007">
    <property type="protein sequence ID" value="MEQ2440369.1"/>
    <property type="molecule type" value="Genomic_DNA"/>
</dbReference>
<evidence type="ECO:0000256" key="2">
    <source>
        <dbReference type="ARBA" id="ARBA00022475"/>
    </source>
</evidence>
<evidence type="ECO:0000256" key="7">
    <source>
        <dbReference type="SAM" id="Phobius"/>
    </source>
</evidence>
<dbReference type="Proteomes" id="UP001489509">
    <property type="component" value="Unassembled WGS sequence"/>
</dbReference>
<evidence type="ECO:0000313" key="9">
    <source>
        <dbReference type="EMBL" id="MEQ2440369.1"/>
    </source>
</evidence>
<feature type="transmembrane region" description="Helical" evidence="7">
    <location>
        <begin position="341"/>
        <end position="374"/>
    </location>
</feature>
<organism evidence="9 10">
    <name type="scientific">Solibaculum intestinale</name>
    <dbReference type="NCBI Taxonomy" id="3133165"/>
    <lineage>
        <taxon>Bacteria</taxon>
        <taxon>Bacillati</taxon>
        <taxon>Bacillota</taxon>
        <taxon>Clostridia</taxon>
        <taxon>Eubacteriales</taxon>
        <taxon>Oscillospiraceae</taxon>
        <taxon>Solibaculum</taxon>
    </lineage>
</organism>
<dbReference type="InterPro" id="IPR003838">
    <property type="entry name" value="ABC3_permease_C"/>
</dbReference>
<evidence type="ECO:0000256" key="5">
    <source>
        <dbReference type="ARBA" id="ARBA00023136"/>
    </source>
</evidence>
<feature type="transmembrane region" description="Helical" evidence="7">
    <location>
        <begin position="299"/>
        <end position="320"/>
    </location>
</feature>
<keyword evidence="2" id="KW-1003">Cell membrane</keyword>
<evidence type="ECO:0000313" key="10">
    <source>
        <dbReference type="Proteomes" id="UP001489509"/>
    </source>
</evidence>
<comment type="caution">
    <text evidence="9">The sequence shown here is derived from an EMBL/GenBank/DDBJ whole genome shotgun (WGS) entry which is preliminary data.</text>
</comment>
<evidence type="ECO:0000259" key="8">
    <source>
        <dbReference type="Pfam" id="PF02687"/>
    </source>
</evidence>
<sequence length="429" mass="47724">MTVKLSRYLSLSYVNLTRRKGGAALFILTLTLTLAALMTTLSLTEGWGDYYQRNYTDNLAYRRMFIKYYGTRYTDEERLALVKAQEHVLSASFGNGVFTLALPELTGFGNEQSGQLMFWEVENTVLPEVMAGRPYEEGETNAIVIPKYLSTKVMADTDGAIPEEEIIDGEQFLGQVKEFEYYGTNPQTEEYEVLETLSLKVVGVYDNYKYFTLANECYAAPGTVTDLLLQQHKEAEEANADQPGYWPQNIRILAYSDSVENNMAIRNALGEVGLEVGWGVQYDQTGVDMRKVIGHYGMLFFWILFAVTVLASSMTMFLSVRSRRGELGLLKAVGYRNRNIWGMVVTEGVLQCLVSLALAVLLTVAALAVTHWLVVVPNQFLNHRLFLSLSGQSVLVALAVSFGAPLLGIVASVVEAVRIPPTEALKEDG</sequence>
<evidence type="ECO:0000256" key="4">
    <source>
        <dbReference type="ARBA" id="ARBA00022989"/>
    </source>
</evidence>
<keyword evidence="10" id="KW-1185">Reference proteome</keyword>
<evidence type="ECO:0000256" key="3">
    <source>
        <dbReference type="ARBA" id="ARBA00022692"/>
    </source>
</evidence>
<dbReference type="Pfam" id="PF02687">
    <property type="entry name" value="FtsX"/>
    <property type="match status" value="1"/>
</dbReference>
<protein>
    <submittedName>
        <fullName evidence="9">ABC transporter permease</fullName>
    </submittedName>
</protein>
<evidence type="ECO:0000256" key="6">
    <source>
        <dbReference type="ARBA" id="ARBA00038076"/>
    </source>
</evidence>
<feature type="domain" description="ABC3 transporter permease C-terminal" evidence="8">
    <location>
        <begin position="299"/>
        <end position="421"/>
    </location>
</feature>
<comment type="similarity">
    <text evidence="6">Belongs to the ABC-4 integral membrane protein family.</text>
</comment>
<name>A0ABV1E0F0_9FIRM</name>
<dbReference type="PANTHER" id="PTHR30572:SF4">
    <property type="entry name" value="ABC TRANSPORTER PERMEASE YTRF"/>
    <property type="match status" value="1"/>
</dbReference>
<feature type="transmembrane region" description="Helical" evidence="7">
    <location>
        <begin position="394"/>
        <end position="417"/>
    </location>
</feature>
<keyword evidence="5 7" id="KW-0472">Membrane</keyword>
<evidence type="ECO:0000256" key="1">
    <source>
        <dbReference type="ARBA" id="ARBA00004651"/>
    </source>
</evidence>
<keyword evidence="4 7" id="KW-1133">Transmembrane helix</keyword>